<organism evidence="3 4">
    <name type="scientific">Paludibaculum fermentans</name>
    <dbReference type="NCBI Taxonomy" id="1473598"/>
    <lineage>
        <taxon>Bacteria</taxon>
        <taxon>Pseudomonadati</taxon>
        <taxon>Acidobacteriota</taxon>
        <taxon>Terriglobia</taxon>
        <taxon>Bryobacterales</taxon>
        <taxon>Bryobacteraceae</taxon>
        <taxon>Paludibaculum</taxon>
    </lineage>
</organism>
<dbReference type="RefSeq" id="WP_194446756.1">
    <property type="nucleotide sequence ID" value="NZ_CP063849.1"/>
</dbReference>
<dbReference type="InterPro" id="IPR003848">
    <property type="entry name" value="DUF218"/>
</dbReference>
<dbReference type="PANTHER" id="PTHR30336:SF4">
    <property type="entry name" value="ENVELOPE BIOGENESIS FACTOR ELYC"/>
    <property type="match status" value="1"/>
</dbReference>
<keyword evidence="1" id="KW-0812">Transmembrane</keyword>
<dbReference type="KEGG" id="pfer:IRI77_19800"/>
<keyword evidence="4" id="KW-1185">Reference proteome</keyword>
<keyword evidence="1" id="KW-1133">Transmembrane helix</keyword>
<dbReference type="Gene3D" id="3.40.50.620">
    <property type="entry name" value="HUPs"/>
    <property type="match status" value="1"/>
</dbReference>
<evidence type="ECO:0000256" key="1">
    <source>
        <dbReference type="SAM" id="Phobius"/>
    </source>
</evidence>
<dbReference type="InterPro" id="IPR014729">
    <property type="entry name" value="Rossmann-like_a/b/a_fold"/>
</dbReference>
<feature type="domain" description="DUF218" evidence="2">
    <location>
        <begin position="74"/>
        <end position="240"/>
    </location>
</feature>
<dbReference type="CDD" id="cd06259">
    <property type="entry name" value="YdcF-like"/>
    <property type="match status" value="1"/>
</dbReference>
<evidence type="ECO:0000313" key="4">
    <source>
        <dbReference type="Proteomes" id="UP000593892"/>
    </source>
</evidence>
<protein>
    <submittedName>
        <fullName evidence="3">YdcF family protein</fullName>
    </submittedName>
</protein>
<sequence>MPLWTHKVLIVPFLPLGFCFWTVLLGLVLRRRWLAWMGAGVLLLSSLGVVGDRLLVALEDSYPPVSIANCPAADAIVVLGGMVRQEAPAGALEWNDSADRFERGIELFQAGKAPVIAFTAARIAWRPEVTEGELLRGEALRRGLTAEQVAVTSDRVENTAGEARAIKSMMGQRGWRHVILVTSAFHMRRSMQLMRSAGVECTPFPSDYQARRLAPPEAADFLPQAESLAKTERVLREWFGILFYAVRGK</sequence>
<gene>
    <name evidence="3" type="ORF">IRI77_19800</name>
</gene>
<feature type="transmembrane region" description="Helical" evidence="1">
    <location>
        <begin position="6"/>
        <end position="27"/>
    </location>
</feature>
<dbReference type="Proteomes" id="UP000593892">
    <property type="component" value="Chromosome"/>
</dbReference>
<dbReference type="GO" id="GO:0005886">
    <property type="term" value="C:plasma membrane"/>
    <property type="evidence" value="ECO:0007669"/>
    <property type="project" value="TreeGrafter"/>
</dbReference>
<keyword evidence="1" id="KW-0472">Membrane</keyword>
<name>A0A7S7SI57_PALFE</name>
<dbReference type="GO" id="GO:0000270">
    <property type="term" value="P:peptidoglycan metabolic process"/>
    <property type="evidence" value="ECO:0007669"/>
    <property type="project" value="TreeGrafter"/>
</dbReference>
<dbReference type="AlphaFoldDB" id="A0A7S7SI57"/>
<dbReference type="InterPro" id="IPR051599">
    <property type="entry name" value="Cell_Envelope_Assoc"/>
</dbReference>
<evidence type="ECO:0000259" key="2">
    <source>
        <dbReference type="Pfam" id="PF02698"/>
    </source>
</evidence>
<evidence type="ECO:0000313" key="3">
    <source>
        <dbReference type="EMBL" id="QOY85086.1"/>
    </source>
</evidence>
<accession>A0A7S7SI57</accession>
<dbReference type="Pfam" id="PF02698">
    <property type="entry name" value="DUF218"/>
    <property type="match status" value="1"/>
</dbReference>
<dbReference type="GO" id="GO:0043164">
    <property type="term" value="P:Gram-negative-bacterium-type cell wall biogenesis"/>
    <property type="evidence" value="ECO:0007669"/>
    <property type="project" value="TreeGrafter"/>
</dbReference>
<dbReference type="PANTHER" id="PTHR30336">
    <property type="entry name" value="INNER MEMBRANE PROTEIN, PROBABLE PERMEASE"/>
    <property type="match status" value="1"/>
</dbReference>
<feature type="transmembrane region" description="Helical" evidence="1">
    <location>
        <begin position="34"/>
        <end position="56"/>
    </location>
</feature>
<reference evidence="3 4" key="1">
    <citation type="submission" date="2020-10" db="EMBL/GenBank/DDBJ databases">
        <title>Complete genome sequence of Paludibaculum fermentans P105T, a facultatively anaerobic acidobacterium capable of dissimilatory Fe(III) reduction.</title>
        <authorList>
            <person name="Dedysh S.N."/>
            <person name="Beletsky A.V."/>
            <person name="Kulichevskaya I.S."/>
            <person name="Mardanov A.V."/>
            <person name="Ravin N.V."/>
        </authorList>
    </citation>
    <scope>NUCLEOTIDE SEQUENCE [LARGE SCALE GENOMIC DNA]</scope>
    <source>
        <strain evidence="3 4">P105</strain>
    </source>
</reference>
<dbReference type="EMBL" id="CP063849">
    <property type="protein sequence ID" value="QOY85086.1"/>
    <property type="molecule type" value="Genomic_DNA"/>
</dbReference>
<proteinExistence type="predicted"/>